<reference evidence="3" key="1">
    <citation type="submission" date="2017-02" db="EMBL/GenBank/DDBJ databases">
        <authorList>
            <person name="Varghese N."/>
            <person name="Submissions S."/>
        </authorList>
    </citation>
    <scope>NUCLEOTIDE SEQUENCE [LARGE SCALE GENOMIC DNA]</scope>
    <source>
        <strain evidence="3">ATCC BAA-34</strain>
    </source>
</reference>
<dbReference type="Proteomes" id="UP000190102">
    <property type="component" value="Unassembled WGS sequence"/>
</dbReference>
<dbReference type="PANTHER" id="PTHR28008:SF1">
    <property type="entry name" value="DOMAIN PROTEIN, PUTATIVE (AFU_ORTHOLOGUE AFUA_3G10980)-RELATED"/>
    <property type="match status" value="1"/>
</dbReference>
<protein>
    <recommendedName>
        <fullName evidence="4">VanZ family protein</fullName>
    </recommendedName>
</protein>
<gene>
    <name evidence="2" type="ORF">SAMN02745119_00524</name>
</gene>
<evidence type="ECO:0000313" key="3">
    <source>
        <dbReference type="Proteomes" id="UP000190102"/>
    </source>
</evidence>
<accession>A0A1T4KF79</accession>
<evidence type="ECO:0000313" key="2">
    <source>
        <dbReference type="EMBL" id="SJZ41084.1"/>
    </source>
</evidence>
<evidence type="ECO:0008006" key="4">
    <source>
        <dbReference type="Google" id="ProtNLM"/>
    </source>
</evidence>
<feature type="transmembrane region" description="Helical" evidence="1">
    <location>
        <begin position="15"/>
        <end position="36"/>
    </location>
</feature>
<keyword evidence="1" id="KW-0812">Transmembrane</keyword>
<feature type="transmembrane region" description="Helical" evidence="1">
    <location>
        <begin position="69"/>
        <end position="88"/>
    </location>
</feature>
<keyword evidence="1" id="KW-1133">Transmembrane helix</keyword>
<name>A0A1T4KF79_9BACT</name>
<keyword evidence="3" id="KW-1185">Reference proteome</keyword>
<feature type="transmembrane region" description="Helical" evidence="1">
    <location>
        <begin position="100"/>
        <end position="120"/>
    </location>
</feature>
<evidence type="ECO:0000256" key="1">
    <source>
        <dbReference type="SAM" id="Phobius"/>
    </source>
</evidence>
<dbReference type="AlphaFoldDB" id="A0A1T4KF79"/>
<dbReference type="EMBL" id="FUWR01000001">
    <property type="protein sequence ID" value="SJZ41084.1"/>
    <property type="molecule type" value="Genomic_DNA"/>
</dbReference>
<organism evidence="2 3">
    <name type="scientific">Trichlorobacter thiogenes</name>
    <dbReference type="NCBI Taxonomy" id="115783"/>
    <lineage>
        <taxon>Bacteria</taxon>
        <taxon>Pseudomonadati</taxon>
        <taxon>Thermodesulfobacteriota</taxon>
        <taxon>Desulfuromonadia</taxon>
        <taxon>Geobacterales</taxon>
        <taxon>Geobacteraceae</taxon>
        <taxon>Trichlorobacter</taxon>
    </lineage>
</organism>
<dbReference type="PANTHER" id="PTHR28008">
    <property type="entry name" value="DOMAIN PROTEIN, PUTATIVE (AFU_ORTHOLOGUE AFUA_3G10980)-RELATED"/>
    <property type="match status" value="1"/>
</dbReference>
<dbReference type="OrthoDB" id="9773582at2"/>
<sequence>MDLTTGPGRPHKGSWLWQVLLAACTASILYLSLIPAPPAVSTGWDKSNHALAMAVVTLLAHRSAHLKPWSLYFAFGYSLLLGAAIELLQGWCTTTRSAEWLDLVADLVGIAIMSILLRLYEKRTADRRMSSPPPA</sequence>
<dbReference type="STRING" id="115783.SAMN02745119_00524"/>
<proteinExistence type="predicted"/>
<keyword evidence="1" id="KW-0472">Membrane</keyword>